<dbReference type="InterPro" id="IPR036748">
    <property type="entry name" value="MTH938-like_sf"/>
</dbReference>
<evidence type="ECO:0000256" key="2">
    <source>
        <dbReference type="ARBA" id="ARBA00022490"/>
    </source>
</evidence>
<name>A0A7C3VMQ7_9CYAN</name>
<protein>
    <submittedName>
        <fullName evidence="3">Uncharacterized protein</fullName>
    </submittedName>
</protein>
<evidence type="ECO:0000313" key="3">
    <source>
        <dbReference type="EMBL" id="HGG02977.1"/>
    </source>
</evidence>
<dbReference type="FunFam" id="3.40.1230.10:FF:000001">
    <property type="entry name" value="Adipogenesis-associated, Mth938 domain-containing"/>
    <property type="match status" value="1"/>
</dbReference>
<proteinExistence type="predicted"/>
<dbReference type="PANTHER" id="PTHR15811">
    <property type="entry name" value="MTH938 DOMAIN-CONTAINING PROTEIN"/>
    <property type="match status" value="1"/>
</dbReference>
<sequence>MIVTAKSPTITHFAWGCIEVDGKQFKDAKCFPGGARIWDWRETGTHHVPGIQPSDVQELIDNGAEVVVLSQGFWERLRICPETLVMLEKLNVTTYILQTELAVKLYNELSQTKPTGGLFHSTC</sequence>
<dbReference type="AlphaFoldDB" id="A0A7C3VMQ7"/>
<comment type="caution">
    <text evidence="3">The sequence shown here is derived from an EMBL/GenBank/DDBJ whole genome shotgun (WGS) entry which is preliminary data.</text>
</comment>
<dbReference type="GO" id="GO:0005737">
    <property type="term" value="C:cytoplasm"/>
    <property type="evidence" value="ECO:0007669"/>
    <property type="project" value="UniProtKB-SubCell"/>
</dbReference>
<dbReference type="PANTHER" id="PTHR15811:SF5">
    <property type="entry name" value="MTH938 DOMAIN-CONTAINING PROTEIN"/>
    <property type="match status" value="1"/>
</dbReference>
<gene>
    <name evidence="3" type="ORF">ENR15_20615</name>
</gene>
<dbReference type="SUPFAM" id="SSF64076">
    <property type="entry name" value="MTH938-like"/>
    <property type="match status" value="1"/>
</dbReference>
<organism evidence="3">
    <name type="scientific">Planktothricoides sp. SpSt-374</name>
    <dbReference type="NCBI Taxonomy" id="2282167"/>
    <lineage>
        <taxon>Bacteria</taxon>
        <taxon>Bacillati</taxon>
        <taxon>Cyanobacteriota</taxon>
        <taxon>Cyanophyceae</taxon>
        <taxon>Oscillatoriophycideae</taxon>
        <taxon>Oscillatoriales</taxon>
        <taxon>Oscillatoriaceae</taxon>
        <taxon>Planktothricoides</taxon>
    </lineage>
</organism>
<accession>A0A7C3VMQ7</accession>
<dbReference type="Gene3D" id="3.40.1230.10">
    <property type="entry name" value="MTH938-like"/>
    <property type="match status" value="1"/>
</dbReference>
<evidence type="ECO:0000256" key="1">
    <source>
        <dbReference type="ARBA" id="ARBA00004496"/>
    </source>
</evidence>
<keyword evidence="2" id="KW-0963">Cytoplasm</keyword>
<reference evidence="3" key="1">
    <citation type="journal article" date="2020" name="mSystems">
        <title>Genome- and Community-Level Interaction Insights into Carbon Utilization and Element Cycling Functions of Hydrothermarchaeota in Hydrothermal Sediment.</title>
        <authorList>
            <person name="Zhou Z."/>
            <person name="Liu Y."/>
            <person name="Xu W."/>
            <person name="Pan J."/>
            <person name="Luo Z.H."/>
            <person name="Li M."/>
        </authorList>
    </citation>
    <scope>NUCLEOTIDE SEQUENCE [LARGE SCALE GENOMIC DNA]</scope>
    <source>
        <strain evidence="3">SpSt-374</strain>
    </source>
</reference>
<dbReference type="InterPro" id="IPR007523">
    <property type="entry name" value="NDUFAF3/AAMDC"/>
</dbReference>
<dbReference type="EMBL" id="DSPX01000203">
    <property type="protein sequence ID" value="HGG02977.1"/>
    <property type="molecule type" value="Genomic_DNA"/>
</dbReference>
<comment type="subcellular location">
    <subcellularLocation>
        <location evidence="1">Cytoplasm</location>
    </subcellularLocation>
</comment>
<dbReference type="Pfam" id="PF04430">
    <property type="entry name" value="DUF498"/>
    <property type="match status" value="1"/>
</dbReference>